<organism evidence="7 8">
    <name type="scientific">Pochonia chlamydosporia 170</name>
    <dbReference type="NCBI Taxonomy" id="1380566"/>
    <lineage>
        <taxon>Eukaryota</taxon>
        <taxon>Fungi</taxon>
        <taxon>Dikarya</taxon>
        <taxon>Ascomycota</taxon>
        <taxon>Pezizomycotina</taxon>
        <taxon>Sordariomycetes</taxon>
        <taxon>Hypocreomycetidae</taxon>
        <taxon>Hypocreales</taxon>
        <taxon>Clavicipitaceae</taxon>
        <taxon>Pochonia</taxon>
    </lineage>
</organism>
<keyword evidence="3" id="KW-0285">Flavoprotein</keyword>
<dbReference type="OrthoDB" id="415825at2759"/>
<comment type="similarity">
    <text evidence="2">Belongs to the oxygen-dependent FAD-linked oxidoreductase family.</text>
</comment>
<dbReference type="InterPro" id="IPR036318">
    <property type="entry name" value="FAD-bd_PCMH-like_sf"/>
</dbReference>
<dbReference type="InterPro" id="IPR006094">
    <property type="entry name" value="Oxid_FAD_bind_N"/>
</dbReference>
<dbReference type="InterPro" id="IPR006093">
    <property type="entry name" value="Oxy_OxRdtase_FAD_BS"/>
</dbReference>
<dbReference type="GO" id="GO:0016491">
    <property type="term" value="F:oxidoreductase activity"/>
    <property type="evidence" value="ECO:0007669"/>
    <property type="project" value="UniProtKB-KW"/>
</dbReference>
<dbReference type="PROSITE" id="PS51387">
    <property type="entry name" value="FAD_PCMH"/>
    <property type="match status" value="1"/>
</dbReference>
<evidence type="ECO:0000256" key="4">
    <source>
        <dbReference type="ARBA" id="ARBA00022827"/>
    </source>
</evidence>
<dbReference type="InterPro" id="IPR016166">
    <property type="entry name" value="FAD-bd_PCMH"/>
</dbReference>
<dbReference type="Gene3D" id="3.30.465.10">
    <property type="match status" value="1"/>
</dbReference>
<keyword evidence="8" id="KW-1185">Reference proteome</keyword>
<reference evidence="7 8" key="1">
    <citation type="journal article" date="2016" name="PLoS Pathog.">
        <title>Biosynthesis of antibiotic leucinostatins in bio-control fungus Purpureocillium lilacinum and their inhibition on phytophthora revealed by genome mining.</title>
        <authorList>
            <person name="Wang G."/>
            <person name="Liu Z."/>
            <person name="Lin R."/>
            <person name="Li E."/>
            <person name="Mao Z."/>
            <person name="Ling J."/>
            <person name="Yang Y."/>
            <person name="Yin W.B."/>
            <person name="Xie B."/>
        </authorList>
    </citation>
    <scope>NUCLEOTIDE SEQUENCE [LARGE SCALE GENOMIC DNA]</scope>
    <source>
        <strain evidence="7">170</strain>
    </source>
</reference>
<gene>
    <name evidence="7" type="ORF">VFPPC_03735</name>
</gene>
<keyword evidence="4" id="KW-0274">FAD</keyword>
<dbReference type="PROSITE" id="PS00862">
    <property type="entry name" value="OX2_COVAL_FAD"/>
    <property type="match status" value="1"/>
</dbReference>
<dbReference type="GO" id="GO:0071949">
    <property type="term" value="F:FAD binding"/>
    <property type="evidence" value="ECO:0007669"/>
    <property type="project" value="InterPro"/>
</dbReference>
<dbReference type="EMBL" id="LSBJ02000002">
    <property type="protein sequence ID" value="OAQ71434.1"/>
    <property type="molecule type" value="Genomic_DNA"/>
</dbReference>
<evidence type="ECO:0000313" key="7">
    <source>
        <dbReference type="EMBL" id="OAQ71434.1"/>
    </source>
</evidence>
<evidence type="ECO:0000256" key="3">
    <source>
        <dbReference type="ARBA" id="ARBA00022630"/>
    </source>
</evidence>
<comment type="cofactor">
    <cofactor evidence="1">
        <name>FAD</name>
        <dbReference type="ChEBI" id="CHEBI:57692"/>
    </cofactor>
</comment>
<evidence type="ECO:0000313" key="8">
    <source>
        <dbReference type="Proteomes" id="UP000078397"/>
    </source>
</evidence>
<evidence type="ECO:0000256" key="5">
    <source>
        <dbReference type="ARBA" id="ARBA00023002"/>
    </source>
</evidence>
<dbReference type="GeneID" id="28847193"/>
<dbReference type="AlphaFoldDB" id="A0A179G0K5"/>
<feature type="domain" description="FAD-binding PCMH-type" evidence="6">
    <location>
        <begin position="35"/>
        <end position="207"/>
    </location>
</feature>
<dbReference type="PANTHER" id="PTHR42973:SF39">
    <property type="entry name" value="FAD-BINDING PCMH-TYPE DOMAIN-CONTAINING PROTEIN"/>
    <property type="match status" value="1"/>
</dbReference>
<comment type="caution">
    <text evidence="7">The sequence shown here is derived from an EMBL/GenBank/DDBJ whole genome shotgun (WGS) entry which is preliminary data.</text>
</comment>
<evidence type="ECO:0000259" key="6">
    <source>
        <dbReference type="PROSITE" id="PS51387"/>
    </source>
</evidence>
<protein>
    <submittedName>
        <fullName evidence="7">FAD linked oxidase domain-containing protein</fullName>
    </submittedName>
</protein>
<accession>A0A179G0K5</accession>
<evidence type="ECO:0000256" key="1">
    <source>
        <dbReference type="ARBA" id="ARBA00001974"/>
    </source>
</evidence>
<evidence type="ECO:0000256" key="2">
    <source>
        <dbReference type="ARBA" id="ARBA00005466"/>
    </source>
</evidence>
<name>A0A179G0K5_METCM</name>
<dbReference type="Proteomes" id="UP000078397">
    <property type="component" value="Unassembled WGS sequence"/>
</dbReference>
<dbReference type="KEGG" id="pchm:VFPPC_03735"/>
<dbReference type="InterPro" id="IPR016169">
    <property type="entry name" value="FAD-bd_PCMH_sub2"/>
</dbReference>
<proteinExistence type="inferred from homology"/>
<dbReference type="InterPro" id="IPR050416">
    <property type="entry name" value="FAD-linked_Oxidoreductase"/>
</dbReference>
<dbReference type="SUPFAM" id="SSF56176">
    <property type="entry name" value="FAD-binding/transporter-associated domain-like"/>
    <property type="match status" value="1"/>
</dbReference>
<dbReference type="RefSeq" id="XP_018147971.1">
    <property type="nucleotide sequence ID" value="XM_018283199.1"/>
</dbReference>
<keyword evidence="5" id="KW-0560">Oxidoreductase</keyword>
<dbReference type="PANTHER" id="PTHR42973">
    <property type="entry name" value="BINDING OXIDOREDUCTASE, PUTATIVE (AFU_ORTHOLOGUE AFUA_1G17690)-RELATED"/>
    <property type="match status" value="1"/>
</dbReference>
<sequence length="482" mass="54253">MPTYDCNRKYAEKILYPGTPDYETCRRNNPSGDAPDAYPAEIHVVHHVEDVVSALHRANELKKDIGVRSGGHTMSNGGIFTGILIDTTHLNRSVQYDSGTHDISFGPSVRVQELAEKLREVNRFYPHGHCPTVAAGGFHLGAGQGVGMRGWGPTYRDWLTQIEIVVADGRIVIASAKENSDLFWAARGGGPAFFGVITKFWGKTIPRTKWWGQHTVFELGNNYKSLMRWFIEQSKETPRMGTELNAAIFFAEKADAANLADKPPAEASLKFAVTNIALADTKNKAKEMLAAYEEIPTELRSSVLESSWNEVTLEKMWDEQNLLWNSDNSEHWRFQSLCTDKSVDLSKLLDSTEPIQTDIPTLRSVSLLVIPGWEDPDEEACAFSVPIQLYFCSFAGWADPNLTPLLKEHWQSRYKKLLPYSSGMFAADYDVTTDEANSTPLSNTALTRFMDIGKKWDPQQLFPTRNNYVLTSEKMKKLWQKS</sequence>
<dbReference type="Pfam" id="PF01565">
    <property type="entry name" value="FAD_binding_4"/>
    <property type="match status" value="1"/>
</dbReference>
<dbReference type="STRING" id="1380566.A0A179G0K5"/>